<accession>A0A6L6V9N3</accession>
<protein>
    <submittedName>
        <fullName evidence="3">Response regulator SirA</fullName>
    </submittedName>
</protein>
<proteinExistence type="inferred from homology"/>
<dbReference type="PROSITE" id="PS01148">
    <property type="entry name" value="UPF0033"/>
    <property type="match status" value="1"/>
</dbReference>
<dbReference type="PANTHER" id="PTHR33279:SF6">
    <property type="entry name" value="SULFUR CARRIER PROTEIN YEDF-RELATED"/>
    <property type="match status" value="1"/>
</dbReference>
<sequence length="94" mass="10291">MEILGRPVTPELTPEPEDILDLKGLKCPLPVLKSRKRLSGMAVGSRLIVETTDPLAIIDIPHFCREDGYILLSSEASATGHRFVIGKPGQMPTR</sequence>
<dbReference type="Pfam" id="PF01206">
    <property type="entry name" value="TusA"/>
    <property type="match status" value="1"/>
</dbReference>
<dbReference type="PANTHER" id="PTHR33279">
    <property type="entry name" value="SULFUR CARRIER PROTEIN YEDF-RELATED"/>
    <property type="match status" value="1"/>
</dbReference>
<dbReference type="Gene3D" id="3.30.110.40">
    <property type="entry name" value="TusA-like domain"/>
    <property type="match status" value="1"/>
</dbReference>
<dbReference type="Proteomes" id="UP000477951">
    <property type="component" value="Unassembled WGS sequence"/>
</dbReference>
<dbReference type="AlphaFoldDB" id="A0A6L6V9N3"/>
<dbReference type="CDD" id="cd00291">
    <property type="entry name" value="SirA_YedF_YeeD"/>
    <property type="match status" value="1"/>
</dbReference>
<evidence type="ECO:0000313" key="4">
    <source>
        <dbReference type="Proteomes" id="UP000477951"/>
    </source>
</evidence>
<dbReference type="InterPro" id="IPR036868">
    <property type="entry name" value="TusA-like_sf"/>
</dbReference>
<evidence type="ECO:0000313" key="3">
    <source>
        <dbReference type="EMBL" id="MUZ72630.1"/>
    </source>
</evidence>
<comment type="caution">
    <text evidence="3">The sequence shown here is derived from an EMBL/GenBank/DDBJ whole genome shotgun (WGS) entry which is preliminary data.</text>
</comment>
<feature type="domain" description="UPF0033" evidence="2">
    <location>
        <begin position="20"/>
        <end position="44"/>
    </location>
</feature>
<dbReference type="InterPro" id="IPR001455">
    <property type="entry name" value="TusA-like"/>
</dbReference>
<name>A0A6L6V9N3_AGRVI</name>
<dbReference type="EMBL" id="WPHR01000004">
    <property type="protein sequence ID" value="MUZ72630.1"/>
    <property type="molecule type" value="Genomic_DNA"/>
</dbReference>
<organism evidence="3 4">
    <name type="scientific">Agrobacterium vitis</name>
    <name type="common">Rhizobium vitis</name>
    <dbReference type="NCBI Taxonomy" id="373"/>
    <lineage>
        <taxon>Bacteria</taxon>
        <taxon>Pseudomonadati</taxon>
        <taxon>Pseudomonadota</taxon>
        <taxon>Alphaproteobacteria</taxon>
        <taxon>Hyphomicrobiales</taxon>
        <taxon>Rhizobiaceae</taxon>
        <taxon>Rhizobium/Agrobacterium group</taxon>
        <taxon>Agrobacterium</taxon>
    </lineage>
</organism>
<gene>
    <name evidence="3" type="ORF">GOZ90_08040</name>
</gene>
<dbReference type="SUPFAM" id="SSF64307">
    <property type="entry name" value="SirA-like"/>
    <property type="match status" value="1"/>
</dbReference>
<evidence type="ECO:0000256" key="1">
    <source>
        <dbReference type="ARBA" id="ARBA00008984"/>
    </source>
</evidence>
<evidence type="ECO:0000259" key="2">
    <source>
        <dbReference type="PROSITE" id="PS01148"/>
    </source>
</evidence>
<comment type="similarity">
    <text evidence="1">Belongs to the sulfur carrier protein TusA family.</text>
</comment>
<reference evidence="3 4" key="1">
    <citation type="submission" date="2019-12" db="EMBL/GenBank/DDBJ databases">
        <title>Whole-genome sequencing of Allorhizobium vitis.</title>
        <authorList>
            <person name="Gan H.M."/>
            <person name="Szegedi E."/>
            <person name="Burr T."/>
            <person name="Savka M.A."/>
        </authorList>
    </citation>
    <scope>NUCLEOTIDE SEQUENCE [LARGE SCALE GENOMIC DNA]</scope>
    <source>
        <strain evidence="3 4">CG516</strain>
    </source>
</reference>